<comment type="subcellular location">
    <subcellularLocation>
        <location evidence="1">Chromosome</location>
    </subcellularLocation>
</comment>
<gene>
    <name evidence="6" type="ORF">LSAA_1517</name>
</gene>
<dbReference type="Pfam" id="PF23215">
    <property type="entry name" value="WD_LRWD1"/>
    <property type="match status" value="1"/>
</dbReference>
<dbReference type="InterPro" id="IPR036322">
    <property type="entry name" value="WD40_repeat_dom_sf"/>
</dbReference>
<dbReference type="GO" id="GO:0006325">
    <property type="term" value="P:chromatin organization"/>
    <property type="evidence" value="ECO:0007669"/>
    <property type="project" value="TreeGrafter"/>
</dbReference>
<dbReference type="GO" id="GO:0003682">
    <property type="term" value="F:chromatin binding"/>
    <property type="evidence" value="ECO:0007669"/>
    <property type="project" value="TreeGrafter"/>
</dbReference>
<dbReference type="PROSITE" id="PS50082">
    <property type="entry name" value="WD_REPEATS_2"/>
    <property type="match status" value="1"/>
</dbReference>
<dbReference type="InterPro" id="IPR001680">
    <property type="entry name" value="WD40_rpt"/>
</dbReference>
<dbReference type="GO" id="GO:0005664">
    <property type="term" value="C:nuclear origin of replication recognition complex"/>
    <property type="evidence" value="ECO:0007669"/>
    <property type="project" value="TreeGrafter"/>
</dbReference>
<evidence type="ECO:0000256" key="1">
    <source>
        <dbReference type="ARBA" id="ARBA00004286"/>
    </source>
</evidence>
<feature type="domain" description="Leucine-rich repeat and WD repeat-containing protein 1 WD" evidence="5">
    <location>
        <begin position="122"/>
        <end position="379"/>
    </location>
</feature>
<dbReference type="GO" id="GO:0071169">
    <property type="term" value="P:establishment of protein localization to chromatin"/>
    <property type="evidence" value="ECO:0007669"/>
    <property type="project" value="TreeGrafter"/>
</dbReference>
<feature type="compositionally biased region" description="Basic and acidic residues" evidence="4">
    <location>
        <begin position="1"/>
        <end position="24"/>
    </location>
</feature>
<name>A0A7R8CB19_LEPSM</name>
<dbReference type="PANTHER" id="PTHR24370">
    <property type="entry name" value="OPTICIN"/>
    <property type="match status" value="1"/>
</dbReference>
<dbReference type="OrthoDB" id="7318948at2759"/>
<evidence type="ECO:0000256" key="4">
    <source>
        <dbReference type="SAM" id="MobiDB-lite"/>
    </source>
</evidence>
<dbReference type="InterPro" id="IPR056160">
    <property type="entry name" value="WD_LRWD1"/>
</dbReference>
<keyword evidence="3" id="KW-0433">Leucine-rich repeat</keyword>
<evidence type="ECO:0000313" key="6">
    <source>
        <dbReference type="EMBL" id="CAF2755247.1"/>
    </source>
</evidence>
<dbReference type="InterPro" id="IPR052489">
    <property type="entry name" value="LRWD1"/>
</dbReference>
<protein>
    <submittedName>
        <fullName evidence="6">(salmon louse) hypothetical protein</fullName>
    </submittedName>
</protein>
<proteinExistence type="predicted"/>
<keyword evidence="7" id="KW-1185">Reference proteome</keyword>
<accession>A0A7R8CB19</accession>
<dbReference type="Proteomes" id="UP000675881">
    <property type="component" value="Chromosome 1"/>
</dbReference>
<dbReference type="SUPFAM" id="SSF50978">
    <property type="entry name" value="WD40 repeat-like"/>
    <property type="match status" value="1"/>
</dbReference>
<dbReference type="EMBL" id="HG994580">
    <property type="protein sequence ID" value="CAF2755247.1"/>
    <property type="molecule type" value="Genomic_DNA"/>
</dbReference>
<dbReference type="Gene3D" id="2.130.10.10">
    <property type="entry name" value="YVTN repeat-like/Quinoprotein amine dehydrogenase"/>
    <property type="match status" value="1"/>
</dbReference>
<dbReference type="PANTHER" id="PTHR24370:SF10">
    <property type="entry name" value="LEUCINE-RICH REPEAT AND WD REPEAT-CONTAINING PROTEIN 1"/>
    <property type="match status" value="1"/>
</dbReference>
<evidence type="ECO:0000256" key="2">
    <source>
        <dbReference type="ARBA" id="ARBA00022454"/>
    </source>
</evidence>
<keyword evidence="2" id="KW-0158">Chromosome</keyword>
<dbReference type="AlphaFoldDB" id="A0A7R8CB19"/>
<dbReference type="InterPro" id="IPR015943">
    <property type="entry name" value="WD40/YVTN_repeat-like_dom_sf"/>
</dbReference>
<evidence type="ECO:0000313" key="7">
    <source>
        <dbReference type="Proteomes" id="UP000675881"/>
    </source>
</evidence>
<evidence type="ECO:0000259" key="5">
    <source>
        <dbReference type="Pfam" id="PF23215"/>
    </source>
</evidence>
<feature type="region of interest" description="Disordered" evidence="4">
    <location>
        <begin position="1"/>
        <end position="33"/>
    </location>
</feature>
<sequence>MPDKRKDSSTEKSATKRPKADHSNSESTGEDGISYEPVHFIRSHSKNNDPADIKTQIWEVVFEPDPNYPNKTTSLVANLHKELKEDFYTLAWTTLELKGEKSESEKNQYTICFHEWRPVEKKTHAVNSLVFHSEHPTWLFCGSNDGVVSLWDIGKPTIPSYDGVCPKQLLKLFPDYGDVYNIVWTGRNRYLLAGTAAGLVGWKIEDDQVIDNKDYKPQVIDFLMPENDRDNGENPIVDSLAVASENTIVSKFDVEKKAGGVIEKDVTMLANLRWSDTDNFYMNLGCHKGKGLICCGDDKGTVWIYNLPQFGKDSSPALKSGVEPTTLLTWPELQDDQLENSKKVPIDRHSIIIDKVAASYDNSYIVAVTSNNMVCIWKKAEDESSNVLYGKKRQELKDVSS</sequence>
<evidence type="ECO:0000256" key="3">
    <source>
        <dbReference type="ARBA" id="ARBA00022614"/>
    </source>
</evidence>
<dbReference type="SMART" id="SM00320">
    <property type="entry name" value="WD40"/>
    <property type="match status" value="3"/>
</dbReference>
<reference evidence="6" key="1">
    <citation type="submission" date="2021-02" db="EMBL/GenBank/DDBJ databases">
        <authorList>
            <person name="Bekaert M."/>
        </authorList>
    </citation>
    <scope>NUCLEOTIDE SEQUENCE</scope>
    <source>
        <strain evidence="6">IoA-00</strain>
    </source>
</reference>
<organism evidence="6 7">
    <name type="scientific">Lepeophtheirus salmonis</name>
    <name type="common">Salmon louse</name>
    <name type="synonym">Caligus salmonis</name>
    <dbReference type="NCBI Taxonomy" id="72036"/>
    <lineage>
        <taxon>Eukaryota</taxon>
        <taxon>Metazoa</taxon>
        <taxon>Ecdysozoa</taxon>
        <taxon>Arthropoda</taxon>
        <taxon>Crustacea</taxon>
        <taxon>Multicrustacea</taxon>
        <taxon>Hexanauplia</taxon>
        <taxon>Copepoda</taxon>
        <taxon>Siphonostomatoida</taxon>
        <taxon>Caligidae</taxon>
        <taxon>Lepeophtheirus</taxon>
    </lineage>
</organism>